<feature type="signal peptide" evidence="9">
    <location>
        <begin position="1"/>
        <end position="27"/>
    </location>
</feature>
<evidence type="ECO:0000256" key="1">
    <source>
        <dbReference type="ARBA" id="ARBA00004196"/>
    </source>
</evidence>
<dbReference type="SUPFAM" id="SSF48695">
    <property type="entry name" value="Multiheme cytochromes"/>
    <property type="match status" value="1"/>
</dbReference>
<feature type="domain" description="Doubled CXXCH motif" evidence="10">
    <location>
        <begin position="68"/>
        <end position="114"/>
    </location>
</feature>
<comment type="caution">
    <text evidence="12">The sequence shown here is derived from an EMBL/GenBank/DDBJ whole genome shotgun (WGS) entry which is preliminary data.</text>
</comment>
<evidence type="ECO:0000259" key="11">
    <source>
        <dbReference type="Pfam" id="PF14537"/>
    </source>
</evidence>
<dbReference type="PANTHER" id="PTHR35038:SF6">
    <property type="entry name" value="SURFACE LOCALIZED DECAHEME CYTOCHROME C LIPOPROTEIN"/>
    <property type="match status" value="1"/>
</dbReference>
<dbReference type="CDD" id="cd08168">
    <property type="entry name" value="Cytochrom_C3"/>
    <property type="match status" value="2"/>
</dbReference>
<evidence type="ECO:0000256" key="5">
    <source>
        <dbReference type="ARBA" id="ARBA00022729"/>
    </source>
</evidence>
<comment type="subcellular location">
    <subcellularLocation>
        <location evidence="1">Cell envelope</location>
    </subcellularLocation>
</comment>
<name>A0A832MK69_UNCEI</name>
<protein>
    <recommendedName>
        <fullName evidence="13">Tetrahaem cytochrome domain-containing protein</fullName>
    </recommendedName>
</protein>
<sequence>MSAPRRRPGAARVAAALLAGWLATAVAASAPARDATRRAAPAATPAAGLCGVCHPAERVAHERSAHAAEDVACTDCHGGNARTLDQGAAHGGDFRGAIRHADEPRLCASCHSDVERMRPYDLPVDQWALYQTSGHGRLLARGDTRVAVCSSCHGAHEIRAASDPASRTYDLNIARTCGTCHGDSAMMASRPEAGRAWQDYQASVHAKALHEKGNRQAPTCVSCHGVHGAAPPQTGDVGKVCGLCHTAERRWFADGAHGRRMAARGFSQCASCHGDHAIEAAQPARLETQCANCHGGGSPQERLGQAMYGQWKRARDELDRAEATIARAAQVPLRTEDYLARLEEGRTYLSEALPAAHGLDSTEVAHFASRAASVGEEIRRELDEKLAERNWGYVGLALFWFYVVLTLLVLRGFRRGRGAPGT</sequence>
<dbReference type="Gene3D" id="1.10.1130.10">
    <property type="entry name" value="Flavocytochrome C3, Chain A"/>
    <property type="match status" value="2"/>
</dbReference>
<dbReference type="InterPro" id="IPR036280">
    <property type="entry name" value="Multihaem_cyt_sf"/>
</dbReference>
<dbReference type="GO" id="GO:0046872">
    <property type="term" value="F:metal ion binding"/>
    <property type="evidence" value="ECO:0007669"/>
    <property type="project" value="UniProtKB-KW"/>
</dbReference>
<evidence type="ECO:0000256" key="7">
    <source>
        <dbReference type="ARBA" id="ARBA00023004"/>
    </source>
</evidence>
<evidence type="ECO:0000256" key="2">
    <source>
        <dbReference type="ARBA" id="ARBA00022448"/>
    </source>
</evidence>
<dbReference type="Pfam" id="PF09699">
    <property type="entry name" value="Paired_CXXCH_1"/>
    <property type="match status" value="1"/>
</dbReference>
<evidence type="ECO:0000256" key="4">
    <source>
        <dbReference type="ARBA" id="ARBA00022723"/>
    </source>
</evidence>
<dbReference type="GO" id="GO:0016491">
    <property type="term" value="F:oxidoreductase activity"/>
    <property type="evidence" value="ECO:0007669"/>
    <property type="project" value="TreeGrafter"/>
</dbReference>
<evidence type="ECO:0000256" key="3">
    <source>
        <dbReference type="ARBA" id="ARBA00022617"/>
    </source>
</evidence>
<dbReference type="Pfam" id="PF14537">
    <property type="entry name" value="Cytochrom_c3_2"/>
    <property type="match status" value="1"/>
</dbReference>
<keyword evidence="8" id="KW-0812">Transmembrane</keyword>
<dbReference type="GO" id="GO:0030313">
    <property type="term" value="C:cell envelope"/>
    <property type="evidence" value="ECO:0007669"/>
    <property type="project" value="UniProtKB-SubCell"/>
</dbReference>
<dbReference type="PANTHER" id="PTHR35038">
    <property type="entry name" value="DISSIMILATORY SULFITE REDUCTASE SIRA"/>
    <property type="match status" value="1"/>
</dbReference>
<keyword evidence="4" id="KW-0479">Metal-binding</keyword>
<evidence type="ECO:0000313" key="12">
    <source>
        <dbReference type="EMBL" id="HGZ43520.1"/>
    </source>
</evidence>
<proteinExistence type="predicted"/>
<gene>
    <name evidence="12" type="ORF">ENR23_08860</name>
</gene>
<keyword evidence="7" id="KW-0408">Iron</keyword>
<keyword evidence="8" id="KW-1133">Transmembrane helix</keyword>
<keyword evidence="3" id="KW-0349">Heme</keyword>
<evidence type="ECO:0000259" key="10">
    <source>
        <dbReference type="Pfam" id="PF09699"/>
    </source>
</evidence>
<evidence type="ECO:0000256" key="8">
    <source>
        <dbReference type="SAM" id="Phobius"/>
    </source>
</evidence>
<reference evidence="12" key="1">
    <citation type="journal article" date="2020" name="mSystems">
        <title>Genome- and Community-Level Interaction Insights into Carbon Utilization and Element Cycling Functions of Hydrothermarchaeota in Hydrothermal Sediment.</title>
        <authorList>
            <person name="Zhou Z."/>
            <person name="Liu Y."/>
            <person name="Xu W."/>
            <person name="Pan J."/>
            <person name="Luo Z.H."/>
            <person name="Li M."/>
        </authorList>
    </citation>
    <scope>NUCLEOTIDE SEQUENCE [LARGE SCALE GENOMIC DNA]</scope>
    <source>
        <strain evidence="12">SpSt-381</strain>
    </source>
</reference>
<feature type="domain" description="Tetrahaem cytochrome" evidence="11">
    <location>
        <begin position="148"/>
        <end position="246"/>
    </location>
</feature>
<evidence type="ECO:0000256" key="6">
    <source>
        <dbReference type="ARBA" id="ARBA00022982"/>
    </source>
</evidence>
<evidence type="ECO:0000256" key="9">
    <source>
        <dbReference type="SAM" id="SignalP"/>
    </source>
</evidence>
<keyword evidence="2" id="KW-0813">Transport</keyword>
<evidence type="ECO:0008006" key="13">
    <source>
        <dbReference type="Google" id="ProtNLM"/>
    </source>
</evidence>
<accession>A0A832MK69</accession>
<dbReference type="AlphaFoldDB" id="A0A832MK69"/>
<keyword evidence="8" id="KW-0472">Membrane</keyword>
<dbReference type="EMBL" id="DSQF01000018">
    <property type="protein sequence ID" value="HGZ43520.1"/>
    <property type="molecule type" value="Genomic_DNA"/>
</dbReference>
<dbReference type="InterPro" id="IPR010177">
    <property type="entry name" value="Paired_CXXCH_1"/>
</dbReference>
<organism evidence="12">
    <name type="scientific">Eiseniibacteriota bacterium</name>
    <dbReference type="NCBI Taxonomy" id="2212470"/>
    <lineage>
        <taxon>Bacteria</taxon>
        <taxon>Candidatus Eiseniibacteriota</taxon>
    </lineage>
</organism>
<keyword evidence="6" id="KW-0249">Electron transport</keyword>
<dbReference type="InterPro" id="IPR051829">
    <property type="entry name" value="Multiheme_Cytochr_ET"/>
</dbReference>
<keyword evidence="5 9" id="KW-0732">Signal</keyword>
<feature type="chain" id="PRO_5032423505" description="Tetrahaem cytochrome domain-containing protein" evidence="9">
    <location>
        <begin position="28"/>
        <end position="422"/>
    </location>
</feature>
<dbReference type="InterPro" id="IPR012286">
    <property type="entry name" value="Tetrahaem_cytochrome"/>
</dbReference>
<feature type="transmembrane region" description="Helical" evidence="8">
    <location>
        <begin position="391"/>
        <end position="410"/>
    </location>
</feature>